<dbReference type="GO" id="GO:0006096">
    <property type="term" value="P:glycolytic process"/>
    <property type="evidence" value="ECO:0007669"/>
    <property type="project" value="UniProtKB-UniRule"/>
</dbReference>
<reference evidence="9 10" key="1">
    <citation type="submission" date="2017-03" db="EMBL/GenBank/DDBJ databases">
        <title>Sulfur activation and transportation mechanism of thermophilic Archaea Acidianus manzaensis YN-25.</title>
        <authorList>
            <person name="Ma Y."/>
            <person name="Yang Y."/>
            <person name="Xia J."/>
        </authorList>
    </citation>
    <scope>NUCLEOTIDE SEQUENCE [LARGE SCALE GENOMIC DNA]</scope>
    <source>
        <strain evidence="9 10">YN-25</strain>
    </source>
</reference>
<sequence>MKKYKILLVIADGLGDRQVKQLGNKTPLEAADKPNIKELLKSSFVGLMDPIAPGIVAGSDTSHLAIFGLDPHIYYRGRGALEALGAGGEVYQGDVAFRGNFATVDQELNVTDRRAGRTIDEGNELVKELNSRIERIKGVKVRFYKGTEHRVAVVLSGSGLSDKISDTDPHEVGKKVLDSKPLDSSIEAKRTSEIVNELTKKIYEVLSASEYNKKRIEKGLPPANIVLLRGASTYLELPKIHDYAHLSAAAVSATALIKGVCKAIGMHVYTPEGATGGLDTNYDAKAEKTAQLLKEDKYNFVFLHIKATDAASHDGKAEEKVKAIEKIDRAIGKILDIAGSEYVILFTGDHATPVELKEHSGDPVPVLLYVPENIISDNLLDFNEREARKGSLRIRGLDVINLLLSYSNRASKYGA</sequence>
<evidence type="ECO:0000256" key="6">
    <source>
        <dbReference type="ARBA" id="ARBA00023235"/>
    </source>
</evidence>
<dbReference type="EC" id="5.4.2.12" evidence="7"/>
<evidence type="ECO:0000313" key="10">
    <source>
        <dbReference type="Proteomes" id="UP000193404"/>
    </source>
</evidence>
<dbReference type="OrthoDB" id="52918at2157"/>
<dbReference type="Proteomes" id="UP000193404">
    <property type="component" value="Chromosome"/>
</dbReference>
<dbReference type="KEGG" id="aman:B6F84_06980"/>
<dbReference type="PANTHER" id="PTHR31209">
    <property type="entry name" value="COFACTOR-INDEPENDENT PHOSPHOGLYCERATE MUTASE"/>
    <property type="match status" value="1"/>
</dbReference>
<evidence type="ECO:0000256" key="1">
    <source>
        <dbReference type="ARBA" id="ARBA00000370"/>
    </source>
</evidence>
<dbReference type="Gene3D" id="3.40.720.10">
    <property type="entry name" value="Alkaline Phosphatase, subunit A"/>
    <property type="match status" value="2"/>
</dbReference>
<evidence type="ECO:0000256" key="7">
    <source>
        <dbReference type="HAMAP-Rule" id="MF_01402"/>
    </source>
</evidence>
<accession>A0A1W6K032</accession>
<keyword evidence="5 7" id="KW-0324">Glycolysis</keyword>
<dbReference type="STRING" id="282676.B6F84_06980"/>
<dbReference type="NCBIfam" id="TIGR00306">
    <property type="entry name" value="apgM"/>
    <property type="match status" value="1"/>
</dbReference>
<dbReference type="AlphaFoldDB" id="A0A1W6K032"/>
<comment type="catalytic activity">
    <reaction evidence="1 7">
        <text>(2R)-2-phosphoglycerate = (2R)-3-phosphoglycerate</text>
        <dbReference type="Rhea" id="RHEA:15901"/>
        <dbReference type="ChEBI" id="CHEBI:58272"/>
        <dbReference type="ChEBI" id="CHEBI:58289"/>
        <dbReference type="EC" id="5.4.2.12"/>
    </reaction>
</comment>
<dbReference type="InterPro" id="IPR017850">
    <property type="entry name" value="Alkaline_phosphatase_core_sf"/>
</dbReference>
<feature type="domain" description="Metalloenzyme" evidence="8">
    <location>
        <begin position="5"/>
        <end position="404"/>
    </location>
</feature>
<comment type="function">
    <text evidence="2 7">Catalyzes the interconversion of 2-phosphoglycerate and 3-phosphoglycerate.</text>
</comment>
<comment type="pathway">
    <text evidence="3 7">Carbohydrate degradation; glycolysis; pyruvate from D-glyceraldehyde 3-phosphate: step 3/5.</text>
</comment>
<dbReference type="UniPathway" id="UPA00109">
    <property type="reaction ID" value="UER00186"/>
</dbReference>
<name>A0A1W6K032_9CREN</name>
<dbReference type="HAMAP" id="MF_01402_A">
    <property type="entry name" value="ApgM_A"/>
    <property type="match status" value="1"/>
</dbReference>
<evidence type="ECO:0000256" key="5">
    <source>
        <dbReference type="ARBA" id="ARBA00023152"/>
    </source>
</evidence>
<dbReference type="RefSeq" id="WP_148691584.1">
    <property type="nucleotide sequence ID" value="NZ_CP020477.1"/>
</dbReference>
<evidence type="ECO:0000313" key="9">
    <source>
        <dbReference type="EMBL" id="ARM75804.1"/>
    </source>
</evidence>
<dbReference type="SUPFAM" id="SSF53649">
    <property type="entry name" value="Alkaline phosphatase-like"/>
    <property type="match status" value="1"/>
</dbReference>
<dbReference type="PANTHER" id="PTHR31209:SF0">
    <property type="entry name" value="METALLOENZYME DOMAIN-CONTAINING PROTEIN"/>
    <property type="match status" value="1"/>
</dbReference>
<dbReference type="InterPro" id="IPR004456">
    <property type="entry name" value="Pglycerate_mutase_ApgM"/>
</dbReference>
<evidence type="ECO:0000256" key="3">
    <source>
        <dbReference type="ARBA" id="ARBA00004798"/>
    </source>
</evidence>
<dbReference type="EMBL" id="CP020477">
    <property type="protein sequence ID" value="ARM75804.1"/>
    <property type="molecule type" value="Genomic_DNA"/>
</dbReference>
<evidence type="ECO:0000259" key="8">
    <source>
        <dbReference type="Pfam" id="PF01676"/>
    </source>
</evidence>
<dbReference type="CDD" id="cd16011">
    <property type="entry name" value="iPGM_like"/>
    <property type="match status" value="1"/>
</dbReference>
<dbReference type="GO" id="GO:0046872">
    <property type="term" value="F:metal ion binding"/>
    <property type="evidence" value="ECO:0007669"/>
    <property type="project" value="InterPro"/>
</dbReference>
<proteinExistence type="inferred from homology"/>
<dbReference type="GeneID" id="41590649"/>
<dbReference type="Pfam" id="PF01676">
    <property type="entry name" value="Metalloenzyme"/>
    <property type="match status" value="1"/>
</dbReference>
<comment type="similarity">
    <text evidence="4 7">Belongs to the BPG-independent phosphoglycerate mutase family. A-PGAM subfamily.</text>
</comment>
<dbReference type="NCBIfam" id="NF003104">
    <property type="entry name" value="PRK04024.1"/>
    <property type="match status" value="1"/>
</dbReference>
<protein>
    <recommendedName>
        <fullName evidence="7">2,3-bisphosphoglycerate-independent phosphoglycerate mutase</fullName>
        <shortName evidence="7">BPG-independent PGAM</shortName>
        <shortName evidence="7">Phosphoglyceromutase</shortName>
        <shortName evidence="7">aPGAM</shortName>
        <ecNumber evidence="7">5.4.2.12</ecNumber>
    </recommendedName>
</protein>
<keyword evidence="6 7" id="KW-0413">Isomerase</keyword>
<evidence type="ECO:0000256" key="4">
    <source>
        <dbReference type="ARBA" id="ARBA00005524"/>
    </source>
</evidence>
<dbReference type="GO" id="GO:0004619">
    <property type="term" value="F:phosphoglycerate mutase activity"/>
    <property type="evidence" value="ECO:0007669"/>
    <property type="project" value="UniProtKB-UniRule"/>
</dbReference>
<organism evidence="9 10">
    <name type="scientific">Acidianus manzaensis</name>
    <dbReference type="NCBI Taxonomy" id="282676"/>
    <lineage>
        <taxon>Archaea</taxon>
        <taxon>Thermoproteota</taxon>
        <taxon>Thermoprotei</taxon>
        <taxon>Sulfolobales</taxon>
        <taxon>Sulfolobaceae</taxon>
        <taxon>Acidianus</taxon>
    </lineage>
</organism>
<keyword evidence="10" id="KW-1185">Reference proteome</keyword>
<dbReference type="InterPro" id="IPR006124">
    <property type="entry name" value="Metalloenzyme"/>
</dbReference>
<dbReference type="InterPro" id="IPR023665">
    <property type="entry name" value="ApgAM_prokaryotes"/>
</dbReference>
<dbReference type="Pfam" id="PF10143">
    <property type="entry name" value="PhosphMutase"/>
    <property type="match status" value="1"/>
</dbReference>
<gene>
    <name evidence="7" type="primary">apgM</name>
    <name evidence="9" type="ORF">B6F84_06980</name>
</gene>
<evidence type="ECO:0000256" key="2">
    <source>
        <dbReference type="ARBA" id="ARBA00002315"/>
    </source>
</evidence>
<dbReference type="PIRSF" id="PIRSF006392">
    <property type="entry name" value="IPGAM_arch"/>
    <property type="match status" value="1"/>
</dbReference>